<evidence type="ECO:0000259" key="3">
    <source>
        <dbReference type="PROSITE" id="PS51004"/>
    </source>
</evidence>
<evidence type="ECO:0000313" key="5">
    <source>
        <dbReference type="Proteomes" id="UP000285301"/>
    </source>
</evidence>
<sequence>MFLEFCILYFTLNLVCAHISETVSYRRYEWSNYTTSLFGGSTIYVGAKNKLLRFQMHGMFPIQAPIEFGPEGCDAALETCVNSITSINYFTPDPARENRELLICGSNVQRGEPACCRFDLNTLSRLSCFDANSEMKLINVSFSMYAKYEVSSKKFYYISKNETETLLNAYDPITRETFSTLSNIDTLDYIRSDAQIVGGFSDLLYTYIVFNEYLRENSASSELNKAMVTSSRGPRIARVCNDDQGHPDKGVRFYSFSKAYMKCATNFGQITFDTLVSFAFVKEDKGQVSGIITYNENKTRNEAAFCFFSLTDFGNTSYCLSGLGLRRDDLRSSEFKVACGVPTAVDTYTKKSYLYHISQSCPYRNPIHSNAMLTWSKSPVISMVATKVEHGIIFFALRKNGMLEVYTFRDTITDRLKMIEKACHTHTFILEDIGEQAHMNLHRADESNKITIIIGTNESLTMIESDAFCKVFQTENECKRSAYRPCAWVNDECNAVELSKSNFLEASRPQYLDCSATNNTLPHSKWSAWSLPFSCYTFGVSNTIKQCYTDFSFNSPRSDDCKVKENTYRCKCRTRVCLNKNGCDGYRWNQINSERFEECEVTCFFFTLLCFGLCLCGPGTDFGHDFRIRLSERKHKTSAASPTLSTASGISPSSVG</sequence>
<dbReference type="InterPro" id="IPR036352">
    <property type="entry name" value="Semap_dom_sf"/>
</dbReference>
<dbReference type="Proteomes" id="UP000285301">
    <property type="component" value="Unassembled WGS sequence"/>
</dbReference>
<dbReference type="Gene3D" id="2.130.10.10">
    <property type="entry name" value="YVTN repeat-like/Quinoprotein amine dehydrogenase"/>
    <property type="match status" value="1"/>
</dbReference>
<accession>A0A3S3NYC3</accession>
<evidence type="ECO:0000256" key="2">
    <source>
        <dbReference type="SAM" id="SignalP"/>
    </source>
</evidence>
<organism evidence="4 5">
    <name type="scientific">Dinothrombium tinctorium</name>
    <dbReference type="NCBI Taxonomy" id="1965070"/>
    <lineage>
        <taxon>Eukaryota</taxon>
        <taxon>Metazoa</taxon>
        <taxon>Ecdysozoa</taxon>
        <taxon>Arthropoda</taxon>
        <taxon>Chelicerata</taxon>
        <taxon>Arachnida</taxon>
        <taxon>Acari</taxon>
        <taxon>Acariformes</taxon>
        <taxon>Trombidiformes</taxon>
        <taxon>Prostigmata</taxon>
        <taxon>Anystina</taxon>
        <taxon>Parasitengona</taxon>
        <taxon>Trombidioidea</taxon>
        <taxon>Trombidiidae</taxon>
        <taxon>Dinothrombium</taxon>
    </lineage>
</organism>
<dbReference type="EMBL" id="NCKU01005682">
    <property type="protein sequence ID" value="RWS04273.1"/>
    <property type="molecule type" value="Genomic_DNA"/>
</dbReference>
<comment type="caution">
    <text evidence="4">The sequence shown here is derived from an EMBL/GenBank/DDBJ whole genome shotgun (WGS) entry which is preliminary data.</text>
</comment>
<name>A0A3S3NYC3_9ACAR</name>
<keyword evidence="5" id="KW-1185">Reference proteome</keyword>
<feature type="signal peptide" evidence="2">
    <location>
        <begin position="1"/>
        <end position="17"/>
    </location>
</feature>
<evidence type="ECO:0000256" key="1">
    <source>
        <dbReference type="PROSITE-ProRule" id="PRU00352"/>
    </source>
</evidence>
<feature type="domain" description="Sema" evidence="3">
    <location>
        <begin position="1"/>
        <end position="465"/>
    </location>
</feature>
<gene>
    <name evidence="4" type="ORF">B4U79_16426</name>
</gene>
<dbReference type="SMART" id="SM00630">
    <property type="entry name" value="Sema"/>
    <property type="match status" value="1"/>
</dbReference>
<reference evidence="4 5" key="1">
    <citation type="journal article" date="2018" name="Gigascience">
        <title>Genomes of trombidid mites reveal novel predicted allergens and laterally-transferred genes associated with secondary metabolism.</title>
        <authorList>
            <person name="Dong X."/>
            <person name="Chaisiri K."/>
            <person name="Xia D."/>
            <person name="Armstrong S.D."/>
            <person name="Fang Y."/>
            <person name="Donnelly M.J."/>
            <person name="Kadowaki T."/>
            <person name="McGarry J.W."/>
            <person name="Darby A.C."/>
            <person name="Makepeace B.L."/>
        </authorList>
    </citation>
    <scope>NUCLEOTIDE SEQUENCE [LARGE SCALE GENOMIC DNA]</scope>
    <source>
        <strain evidence="4">UoL-WK</strain>
    </source>
</reference>
<dbReference type="SUPFAM" id="SSF101912">
    <property type="entry name" value="Sema domain"/>
    <property type="match status" value="1"/>
</dbReference>
<feature type="chain" id="PRO_5018528066" description="Sema domain-containing protein" evidence="2">
    <location>
        <begin position="18"/>
        <end position="656"/>
    </location>
</feature>
<dbReference type="AlphaFoldDB" id="A0A3S3NYC3"/>
<comment type="caution">
    <text evidence="1">Lacks conserved residue(s) required for the propagation of feature annotation.</text>
</comment>
<dbReference type="PROSITE" id="PS51004">
    <property type="entry name" value="SEMA"/>
    <property type="match status" value="1"/>
</dbReference>
<dbReference type="InterPro" id="IPR001627">
    <property type="entry name" value="Semap_dom"/>
</dbReference>
<protein>
    <recommendedName>
        <fullName evidence="3">Sema domain-containing protein</fullName>
    </recommendedName>
</protein>
<dbReference type="InterPro" id="IPR015943">
    <property type="entry name" value="WD40/YVTN_repeat-like_dom_sf"/>
</dbReference>
<proteinExistence type="predicted"/>
<evidence type="ECO:0000313" key="4">
    <source>
        <dbReference type="EMBL" id="RWS04273.1"/>
    </source>
</evidence>
<keyword evidence="2" id="KW-0732">Signal</keyword>